<organism evidence="2 3">
    <name type="scientific">Saccharomyces cerevisiae (strain Lalvin EC1118 / Prise de mousse)</name>
    <name type="common">Baker's yeast</name>
    <dbReference type="NCBI Taxonomy" id="643680"/>
    <lineage>
        <taxon>Eukaryota</taxon>
        <taxon>Fungi</taxon>
        <taxon>Dikarya</taxon>
        <taxon>Ascomycota</taxon>
        <taxon>Saccharomycotina</taxon>
        <taxon>Saccharomycetes</taxon>
        <taxon>Saccharomycetales</taxon>
        <taxon>Saccharomycetaceae</taxon>
        <taxon>Saccharomyces</taxon>
    </lineage>
</organism>
<dbReference type="AlphaFoldDB" id="C8Z528"/>
<evidence type="ECO:0000313" key="2">
    <source>
        <dbReference type="EMBL" id="CAY78617.1"/>
    </source>
</evidence>
<reference evidence="2 3" key="1">
    <citation type="journal article" date="2009" name="Proc. Natl. Acad. Sci. U.S.A.">
        <title>Eukaryote-to-eukaryote gene transfer events revealed by the genome sequence of the wine yeast Saccharomyces cerevisiae EC1118.</title>
        <authorList>
            <person name="Novo M."/>
            <person name="Bigey F."/>
            <person name="Beyne E."/>
            <person name="Galeote V."/>
            <person name="Gavory F."/>
            <person name="Mallet S."/>
            <person name="Cambot B."/>
            <person name="Legras J.L."/>
            <person name="Wincker P."/>
            <person name="Casaregola S."/>
            <person name="Dequin S."/>
        </authorList>
    </citation>
    <scope>NUCLEOTIDE SEQUENCE [LARGE SCALE GENOMIC DNA]</scope>
    <source>
        <strain evidence="3">Lalvin EC1118 / Prise de mousse</strain>
    </source>
</reference>
<name>C8Z528_YEAS8</name>
<accession>C8Z528</accession>
<dbReference type="Proteomes" id="UP000000286">
    <property type="component" value="Chromosome IV"/>
</dbReference>
<evidence type="ECO:0000256" key="1">
    <source>
        <dbReference type="SAM" id="Phobius"/>
    </source>
</evidence>
<evidence type="ECO:0000313" key="3">
    <source>
        <dbReference type="Proteomes" id="UP000000286"/>
    </source>
</evidence>
<dbReference type="EMBL" id="FN393063">
    <property type="protein sequence ID" value="CAY78617.1"/>
    <property type="molecule type" value="Genomic_DNA"/>
</dbReference>
<feature type="transmembrane region" description="Helical" evidence="1">
    <location>
        <begin position="63"/>
        <end position="84"/>
    </location>
</feature>
<gene>
    <name evidence="2" type="ORF">EC1118_1D0_3642g</name>
</gene>
<feature type="transmembrane region" description="Helical" evidence="1">
    <location>
        <begin position="21"/>
        <end position="43"/>
    </location>
</feature>
<protein>
    <submittedName>
        <fullName evidence="2">Irc2p</fullName>
    </submittedName>
</protein>
<keyword evidence="1" id="KW-0812">Transmembrane</keyword>
<dbReference type="HOGENOM" id="CLU_2279645_0_0_1"/>
<proteinExistence type="predicted"/>
<keyword evidence="1" id="KW-0472">Membrane</keyword>
<sequence length="102" mass="11193">MFALIISSKGKTSGFFFNSSFSSSALVGIAPLTAYSALVTPVFKSFLVILPAGLKSKSFAVNTPFKSCWCVIVMCSYFFCVYHLQKQHYCGAPSLYSYLLCL</sequence>
<dbReference type="SMR" id="C8Z528"/>
<keyword evidence="1" id="KW-1133">Transmembrane helix</keyword>